<feature type="region of interest" description="Disordered" evidence="1">
    <location>
        <begin position="68"/>
        <end position="118"/>
    </location>
</feature>
<dbReference type="EMBL" id="JAACJL010000059">
    <property type="protein sequence ID" value="KAF4609881.1"/>
    <property type="molecule type" value="Genomic_DNA"/>
</dbReference>
<accession>A0A8H4VHE9</accession>
<proteinExistence type="predicted"/>
<name>A0A8H4VHE9_9AGAR</name>
<dbReference type="Proteomes" id="UP000521872">
    <property type="component" value="Unassembled WGS sequence"/>
</dbReference>
<feature type="compositionally biased region" description="Low complexity" evidence="1">
    <location>
        <begin position="96"/>
        <end position="109"/>
    </location>
</feature>
<evidence type="ECO:0000313" key="2">
    <source>
        <dbReference type="EMBL" id="KAF4609881.1"/>
    </source>
</evidence>
<gene>
    <name evidence="2" type="ORF">D9613_010195</name>
</gene>
<sequence>MIDLPSHQTASPSPHDIIYEGLVAVECASAASSDLGNQDVVDGRQCQAWNRTFGQDDRISDNDAWVKHSCYESPPKPPSSQLQEQHHRKKRDRRSSTSSPASFRFSTSSIASTAEFTP</sequence>
<reference evidence="2 3" key="1">
    <citation type="submission" date="2019-12" db="EMBL/GenBank/DDBJ databases">
        <authorList>
            <person name="Floudas D."/>
            <person name="Bentzer J."/>
            <person name="Ahren D."/>
            <person name="Johansson T."/>
            <person name="Persson P."/>
            <person name="Tunlid A."/>
        </authorList>
    </citation>
    <scope>NUCLEOTIDE SEQUENCE [LARGE SCALE GENOMIC DNA]</scope>
    <source>
        <strain evidence="2 3">CBS 102.39</strain>
    </source>
</reference>
<comment type="caution">
    <text evidence="2">The sequence shown here is derived from an EMBL/GenBank/DDBJ whole genome shotgun (WGS) entry which is preliminary data.</text>
</comment>
<organism evidence="2 3">
    <name type="scientific">Agrocybe pediades</name>
    <dbReference type="NCBI Taxonomy" id="84607"/>
    <lineage>
        <taxon>Eukaryota</taxon>
        <taxon>Fungi</taxon>
        <taxon>Dikarya</taxon>
        <taxon>Basidiomycota</taxon>
        <taxon>Agaricomycotina</taxon>
        <taxon>Agaricomycetes</taxon>
        <taxon>Agaricomycetidae</taxon>
        <taxon>Agaricales</taxon>
        <taxon>Agaricineae</taxon>
        <taxon>Strophariaceae</taxon>
        <taxon>Agrocybe</taxon>
    </lineage>
</organism>
<evidence type="ECO:0000313" key="3">
    <source>
        <dbReference type="Proteomes" id="UP000521872"/>
    </source>
</evidence>
<dbReference type="AlphaFoldDB" id="A0A8H4VHE9"/>
<protein>
    <submittedName>
        <fullName evidence="2">Uncharacterized protein</fullName>
    </submittedName>
</protein>
<keyword evidence="3" id="KW-1185">Reference proteome</keyword>
<evidence type="ECO:0000256" key="1">
    <source>
        <dbReference type="SAM" id="MobiDB-lite"/>
    </source>
</evidence>